<feature type="region of interest" description="Disordered" evidence="1">
    <location>
        <begin position="54"/>
        <end position="87"/>
    </location>
</feature>
<dbReference type="EMBL" id="JAQNDN010000002">
    <property type="protein sequence ID" value="MDC0667702.1"/>
    <property type="molecule type" value="Genomic_DNA"/>
</dbReference>
<comment type="caution">
    <text evidence="2">The sequence shown here is derived from an EMBL/GenBank/DDBJ whole genome shotgun (WGS) entry which is preliminary data.</text>
</comment>
<accession>A0ABT5B3H9</accession>
<evidence type="ECO:0008006" key="4">
    <source>
        <dbReference type="Google" id="ProtNLM"/>
    </source>
</evidence>
<name>A0ABT5B3H9_9BACT</name>
<evidence type="ECO:0000313" key="2">
    <source>
        <dbReference type="EMBL" id="MDC0667702.1"/>
    </source>
</evidence>
<reference evidence="2 3" key="1">
    <citation type="submission" date="2022-11" db="EMBL/GenBank/DDBJ databases">
        <title>Minimal conservation of predation-associated metabolite biosynthetic gene clusters underscores biosynthetic potential of Myxococcota including descriptions for ten novel species: Archangium lansinium sp. nov., Myxococcus landrumus sp. nov., Nannocystis bai.</title>
        <authorList>
            <person name="Ahearne A."/>
            <person name="Stevens C."/>
            <person name="Dowd S."/>
        </authorList>
    </citation>
    <scope>NUCLEOTIDE SEQUENCE [LARGE SCALE GENOMIC DNA]</scope>
    <source>
        <strain evidence="2 3">NCELM</strain>
    </source>
</reference>
<sequence length="489" mass="55132">MDKRYVYNKQAGALQEAAAPPAAVRARVMPMRMSSAAQSIAPAQMHDADDLVAAQEQHRADDVRLARAPRPGDDGRDPTRSTRRPGMFSYTIEDGEHVLMIHKDGTMEELVGPKRVSTFGRTFRRMEHYVAHPGEFLVVRYRDGRQEHLVGPAHLWLDPRKHLSATREEGLQLAAKEAVVIYERAATGEVTRRVLQGPAVFVAQPGEWLHTFSWHGSTGAGYRKVPNALVFQKLWLMPDQMYHDVEDVRTADDAVITVRLMIFFELVDIELMLATTHDPIGDFVNAATSDVVDFLGRHDLASFKLHTDQLGDLATYRQLTSRAEQCGYRIGKVVYRGFDAPPSLQQMLDQAIESRTRLQLERATQQQAQELEDFKLERQLARGERQRTDGAAEQAHALALQKARSAAELEADSARGEFQRTQRRLDQERAVADERARHDEESRHLAALHKLGVDLTALLTQHRADQIIELRGDGDGAHLHVDAPRRPSR</sequence>
<evidence type="ECO:0000313" key="3">
    <source>
        <dbReference type="Proteomes" id="UP001217838"/>
    </source>
</evidence>
<evidence type="ECO:0000256" key="1">
    <source>
        <dbReference type="SAM" id="MobiDB-lite"/>
    </source>
</evidence>
<feature type="compositionally biased region" description="Basic and acidic residues" evidence="1">
    <location>
        <begin position="56"/>
        <end position="80"/>
    </location>
</feature>
<gene>
    <name evidence="2" type="ORF">POL58_08140</name>
</gene>
<proteinExistence type="predicted"/>
<dbReference type="Proteomes" id="UP001217838">
    <property type="component" value="Unassembled WGS sequence"/>
</dbReference>
<keyword evidence="3" id="KW-1185">Reference proteome</keyword>
<protein>
    <recommendedName>
        <fullName evidence="4">Band 7 domain-containing protein</fullName>
    </recommendedName>
</protein>
<organism evidence="2 3">
    <name type="scientific">Nannocystis radixulma</name>
    <dbReference type="NCBI Taxonomy" id="2995305"/>
    <lineage>
        <taxon>Bacteria</taxon>
        <taxon>Pseudomonadati</taxon>
        <taxon>Myxococcota</taxon>
        <taxon>Polyangia</taxon>
        <taxon>Nannocystales</taxon>
        <taxon>Nannocystaceae</taxon>
        <taxon>Nannocystis</taxon>
    </lineage>
</organism>
<dbReference type="RefSeq" id="WP_271995983.1">
    <property type="nucleotide sequence ID" value="NZ_JAQNDN010000002.1"/>
</dbReference>